<feature type="domain" description="HTH araC/xylS-type" evidence="4">
    <location>
        <begin position="235"/>
        <end position="333"/>
    </location>
</feature>
<dbReference type="AlphaFoldDB" id="A0A1K0GGA2"/>
<dbReference type="GO" id="GO:0005829">
    <property type="term" value="C:cytosol"/>
    <property type="evidence" value="ECO:0007669"/>
    <property type="project" value="TreeGrafter"/>
</dbReference>
<dbReference type="SMART" id="SM00342">
    <property type="entry name" value="HTH_ARAC"/>
    <property type="match status" value="1"/>
</dbReference>
<name>A0A1K0GGA2_9ACTN</name>
<evidence type="ECO:0000313" key="7">
    <source>
        <dbReference type="Proteomes" id="UP000182486"/>
    </source>
</evidence>
<gene>
    <name evidence="6" type="ORF">BG844_01810</name>
    <name evidence="5" type="ORF">BG844_27770</name>
</gene>
<dbReference type="Gene3D" id="1.10.10.60">
    <property type="entry name" value="Homeodomain-like"/>
    <property type="match status" value="1"/>
</dbReference>
<evidence type="ECO:0000256" key="2">
    <source>
        <dbReference type="ARBA" id="ARBA00023125"/>
    </source>
</evidence>
<dbReference type="PANTHER" id="PTHR47894:SF4">
    <property type="entry name" value="HTH-TYPE TRANSCRIPTIONAL REGULATOR GADX"/>
    <property type="match status" value="1"/>
</dbReference>
<protein>
    <submittedName>
        <fullName evidence="5">Transcriptional regulator</fullName>
    </submittedName>
</protein>
<dbReference type="PROSITE" id="PS01124">
    <property type="entry name" value="HTH_ARAC_FAMILY_2"/>
    <property type="match status" value="1"/>
</dbReference>
<dbReference type="PANTHER" id="PTHR47894">
    <property type="entry name" value="HTH-TYPE TRANSCRIPTIONAL REGULATOR GADX"/>
    <property type="match status" value="1"/>
</dbReference>
<dbReference type="GO" id="GO:0000976">
    <property type="term" value="F:transcription cis-regulatory region binding"/>
    <property type="evidence" value="ECO:0007669"/>
    <property type="project" value="TreeGrafter"/>
</dbReference>
<evidence type="ECO:0000313" key="6">
    <source>
        <dbReference type="EMBL" id="OJF15990.1"/>
    </source>
</evidence>
<dbReference type="Pfam" id="PF12625">
    <property type="entry name" value="Arabinose_bd"/>
    <property type="match status" value="1"/>
</dbReference>
<evidence type="ECO:0000259" key="4">
    <source>
        <dbReference type="PROSITE" id="PS01124"/>
    </source>
</evidence>
<evidence type="ECO:0000256" key="1">
    <source>
        <dbReference type="ARBA" id="ARBA00023015"/>
    </source>
</evidence>
<accession>A0A1K0GGA2</accession>
<comment type="caution">
    <text evidence="5">The sequence shown here is derived from an EMBL/GenBank/DDBJ whole genome shotgun (WGS) entry which is preliminary data.</text>
</comment>
<organism evidence="5 7">
    <name type="scientific">Couchioplanes caeruleus subsp. caeruleus</name>
    <dbReference type="NCBI Taxonomy" id="56427"/>
    <lineage>
        <taxon>Bacteria</taxon>
        <taxon>Bacillati</taxon>
        <taxon>Actinomycetota</taxon>
        <taxon>Actinomycetes</taxon>
        <taxon>Micromonosporales</taxon>
        <taxon>Micromonosporaceae</taxon>
        <taxon>Couchioplanes</taxon>
    </lineage>
</organism>
<keyword evidence="7" id="KW-1185">Reference proteome</keyword>
<dbReference type="InterPro" id="IPR032687">
    <property type="entry name" value="AraC-type_N"/>
</dbReference>
<dbReference type="Proteomes" id="UP000182486">
    <property type="component" value="Unassembled WGS sequence"/>
</dbReference>
<dbReference type="EMBL" id="MEIA01000007">
    <property type="protein sequence ID" value="OJF15990.1"/>
    <property type="molecule type" value="Genomic_DNA"/>
</dbReference>
<dbReference type="InterPro" id="IPR009057">
    <property type="entry name" value="Homeodomain-like_sf"/>
</dbReference>
<dbReference type="GO" id="GO:0003700">
    <property type="term" value="F:DNA-binding transcription factor activity"/>
    <property type="evidence" value="ECO:0007669"/>
    <property type="project" value="InterPro"/>
</dbReference>
<keyword evidence="1" id="KW-0805">Transcription regulation</keyword>
<dbReference type="SUPFAM" id="SSF46689">
    <property type="entry name" value="Homeodomain-like"/>
    <property type="match status" value="1"/>
</dbReference>
<evidence type="ECO:0000313" key="5">
    <source>
        <dbReference type="EMBL" id="OJF11206.1"/>
    </source>
</evidence>
<evidence type="ECO:0000256" key="3">
    <source>
        <dbReference type="ARBA" id="ARBA00023163"/>
    </source>
</evidence>
<dbReference type="RefSeq" id="WP_071802939.1">
    <property type="nucleotide sequence ID" value="NZ_MEIA01000007.1"/>
</dbReference>
<dbReference type="InterPro" id="IPR018060">
    <property type="entry name" value="HTH_AraC"/>
</dbReference>
<dbReference type="EMBL" id="MEIA01000437">
    <property type="protein sequence ID" value="OJF11206.1"/>
    <property type="molecule type" value="Genomic_DNA"/>
</dbReference>
<sequence length="339" mass="35882">MEPMVRAASLRGLPALVDSLGGDGAALLARFGVTCAAVESDDAVIPALAAGELLETAAAELCCPDLGLRLAGTQNASVLGPLALAIENSPTFGEALTTTRRFLFVHSPALTVSQIPDPSGRPGVVGLLYRSTEVEPLPPQAAGLGLGLFHRIIMLLRGGPYGLRSVHLPHPALAPVEAYTRFFGAEVRFDRPDAVLRVPGGLASTAVPGGNQVLHDLAVDYIASHFPAPGQRIAERVRLLLTQALGSSPVEITAVAKVLRTHPRTLQRRLADEGTTFETILDEVRSLAAHRLITQTDLPLTQVTAMVGLAEQSALSRAVRRWYGLTPRQLRSTAPGPLR</sequence>
<reference evidence="5 7" key="1">
    <citation type="submission" date="2016-09" db="EMBL/GenBank/DDBJ databases">
        <title>Couchioplanes caeruleus draft genome sequence.</title>
        <authorList>
            <person name="Sheehan J."/>
            <person name="Caffrey P."/>
        </authorList>
    </citation>
    <scope>NUCLEOTIDE SEQUENCE [LARGE SCALE GENOMIC DNA]</scope>
    <source>
        <strain evidence="5 7">DSM 43634</strain>
    </source>
</reference>
<proteinExistence type="predicted"/>
<keyword evidence="3" id="KW-0804">Transcription</keyword>
<dbReference type="Pfam" id="PF12833">
    <property type="entry name" value="HTH_18"/>
    <property type="match status" value="1"/>
</dbReference>
<keyword evidence="2" id="KW-0238">DNA-binding</keyword>